<evidence type="ECO:0000313" key="1">
    <source>
        <dbReference type="EMBL" id="KXZ61886.1"/>
    </source>
</evidence>
<dbReference type="STRING" id="36807.Mlaev_00093"/>
<dbReference type="RefSeq" id="WP_016463723.1">
    <property type="nucleotide sequence ID" value="NZ_LRAD01000004.1"/>
</dbReference>
<dbReference type="PATRIC" id="fig|36807.3.peg.95"/>
<reference evidence="1 2" key="1">
    <citation type="submission" date="2016-01" db="EMBL/GenBank/DDBJ databases">
        <title>Draft genome sequences of Microbacterium laevaniformans LCDC 91-0039 and the type strain of Microbacterium hominis LCDC 84-209.</title>
        <authorList>
            <person name="Bernier A.-M."/>
            <person name="Bernard K."/>
        </authorList>
    </citation>
    <scope>NUCLEOTIDE SEQUENCE [LARGE SCALE GENOMIC DNA]</scope>
    <source>
        <strain evidence="1 2">LCDC 91-0039</strain>
    </source>
</reference>
<gene>
    <name evidence="1" type="ORF">Mlaev_00093</name>
</gene>
<organism evidence="1 2">
    <name type="scientific">Microbacterium laevaniformans</name>
    <dbReference type="NCBI Taxonomy" id="36807"/>
    <lineage>
        <taxon>Bacteria</taxon>
        <taxon>Bacillati</taxon>
        <taxon>Actinomycetota</taxon>
        <taxon>Actinomycetes</taxon>
        <taxon>Micrococcales</taxon>
        <taxon>Microbacteriaceae</taxon>
        <taxon>Microbacterium</taxon>
    </lineage>
</organism>
<evidence type="ECO:0000313" key="2">
    <source>
        <dbReference type="Proteomes" id="UP000075357"/>
    </source>
</evidence>
<dbReference type="AlphaFoldDB" id="A0A150HIE2"/>
<sequence length="265" mass="28523">MTDIHDTVPPLDDPSADAASTDITVEFAGEYITVPSGTRFTIGREGDLAIDDNRFLHRHFLSIEQSAGLWWLVNIGSRLAATVTDTEGRVQAQLAPGARLPIVFGVTTVVFSAGPTTYELSVHTAQPAFRETAPESVLEGESTIGAVPLTPSQKLLILALAEPVLRREGTGMSELPSSAAAAQRLGWSITRFNRKLDNVCDKLDRQGVPGLRGGVTSSATNRRVRLVEHAVASRLVVRDDLAMLDDPAAYDRDAADDAPRRKELG</sequence>
<keyword evidence="2" id="KW-1185">Reference proteome</keyword>
<evidence type="ECO:0008006" key="3">
    <source>
        <dbReference type="Google" id="ProtNLM"/>
    </source>
</evidence>
<dbReference type="EMBL" id="LRAD01000004">
    <property type="protein sequence ID" value="KXZ61886.1"/>
    <property type="molecule type" value="Genomic_DNA"/>
</dbReference>
<comment type="caution">
    <text evidence="1">The sequence shown here is derived from an EMBL/GenBank/DDBJ whole genome shotgun (WGS) entry which is preliminary data.</text>
</comment>
<accession>A0A150HIE2</accession>
<proteinExistence type="predicted"/>
<name>A0A150HIE2_9MICO</name>
<protein>
    <recommendedName>
        <fullName evidence="3">FHA domain-containing protein</fullName>
    </recommendedName>
</protein>
<dbReference type="Proteomes" id="UP000075357">
    <property type="component" value="Unassembled WGS sequence"/>
</dbReference>